<name>A0A1H7WH36_9BACI</name>
<evidence type="ECO:0000259" key="3">
    <source>
        <dbReference type="PROSITE" id="PS51084"/>
    </source>
</evidence>
<keyword evidence="5" id="KW-1185">Reference proteome</keyword>
<dbReference type="RefSeq" id="WP_090740672.1">
    <property type="nucleotide sequence ID" value="NZ_FOBW01000001.1"/>
</dbReference>
<proteinExistence type="predicted"/>
<organism evidence="4 5">
    <name type="scientific">Mesobacillus persicus</name>
    <dbReference type="NCBI Taxonomy" id="930146"/>
    <lineage>
        <taxon>Bacteria</taxon>
        <taxon>Bacillati</taxon>
        <taxon>Bacillota</taxon>
        <taxon>Bacilli</taxon>
        <taxon>Bacillales</taxon>
        <taxon>Bacillaceae</taxon>
        <taxon>Mesobacillus</taxon>
    </lineage>
</organism>
<dbReference type="Proteomes" id="UP000198553">
    <property type="component" value="Unassembled WGS sequence"/>
</dbReference>
<dbReference type="Gene3D" id="3.30.428.10">
    <property type="entry name" value="HIT-like"/>
    <property type="match status" value="1"/>
</dbReference>
<feature type="short sequence motif" description="Histidine triad motif" evidence="2">
    <location>
        <begin position="94"/>
        <end position="98"/>
    </location>
</feature>
<dbReference type="AlphaFoldDB" id="A0A1H7WH36"/>
<dbReference type="Pfam" id="PF01230">
    <property type="entry name" value="HIT"/>
    <property type="match status" value="1"/>
</dbReference>
<gene>
    <name evidence="4" type="ORF">SAMN05192533_101423</name>
</gene>
<dbReference type="PROSITE" id="PS51084">
    <property type="entry name" value="HIT_2"/>
    <property type="match status" value="1"/>
</dbReference>
<dbReference type="PRINTS" id="PR00332">
    <property type="entry name" value="HISTRIAD"/>
</dbReference>
<evidence type="ECO:0000313" key="5">
    <source>
        <dbReference type="Proteomes" id="UP000198553"/>
    </source>
</evidence>
<evidence type="ECO:0000313" key="4">
    <source>
        <dbReference type="EMBL" id="SEM20922.1"/>
    </source>
</evidence>
<dbReference type="InterPro" id="IPR036265">
    <property type="entry name" value="HIT-like_sf"/>
</dbReference>
<feature type="domain" description="HIT" evidence="3">
    <location>
        <begin position="4"/>
        <end position="109"/>
    </location>
</feature>
<dbReference type="EMBL" id="FOBW01000001">
    <property type="protein sequence ID" value="SEM20922.1"/>
    <property type="molecule type" value="Genomic_DNA"/>
</dbReference>
<evidence type="ECO:0000256" key="2">
    <source>
        <dbReference type="PROSITE-ProRule" id="PRU00464"/>
    </source>
</evidence>
<feature type="active site" description="Tele-AMP-histidine intermediate" evidence="1">
    <location>
        <position position="98"/>
    </location>
</feature>
<evidence type="ECO:0000256" key="1">
    <source>
        <dbReference type="PIRSR" id="PIRSR601310-1"/>
    </source>
</evidence>
<dbReference type="PANTHER" id="PTHR46648">
    <property type="entry name" value="HIT FAMILY PROTEIN 1"/>
    <property type="match status" value="1"/>
</dbReference>
<dbReference type="GO" id="GO:0016787">
    <property type="term" value="F:hydrolase activity"/>
    <property type="evidence" value="ECO:0007669"/>
    <property type="project" value="UniProtKB-KW"/>
</dbReference>
<dbReference type="SUPFAM" id="SSF54197">
    <property type="entry name" value="HIT-like"/>
    <property type="match status" value="1"/>
</dbReference>
<keyword evidence="4" id="KW-0378">Hydrolase</keyword>
<dbReference type="OrthoDB" id="9784774at2"/>
<protein>
    <submittedName>
        <fullName evidence="4">Diadenosine tetraphosphate (Ap4A) hydrolase</fullName>
    </submittedName>
</protein>
<sequence length="144" mass="16586">MKCIGCQLANSLEPVHVVFEDEFVCCFLDHDPFNEGHVLILPKNHIYDADELDKTTAMSIMKASMLLSKAIKRLFKPDGITICQNGGIFNELTHYHMHVVPRYKDQSFATFYSEDDRYVEEETKLSDTRIKLSNAVREIIIESK</sequence>
<dbReference type="InterPro" id="IPR011146">
    <property type="entry name" value="HIT-like"/>
</dbReference>
<reference evidence="5" key="1">
    <citation type="submission" date="2016-10" db="EMBL/GenBank/DDBJ databases">
        <authorList>
            <person name="Varghese N."/>
            <person name="Submissions S."/>
        </authorList>
    </citation>
    <scope>NUCLEOTIDE SEQUENCE [LARGE SCALE GENOMIC DNA]</scope>
    <source>
        <strain evidence="5">B48,IBRC-M 10115,DSM 25386,CECT 8001</strain>
    </source>
</reference>
<dbReference type="PANTHER" id="PTHR46648:SF1">
    <property type="entry name" value="ADENOSINE 5'-MONOPHOSPHORAMIDASE HNT1"/>
    <property type="match status" value="1"/>
</dbReference>
<accession>A0A1H7WH36</accession>
<dbReference type="STRING" id="930146.SAMN05192533_101423"/>
<dbReference type="InterPro" id="IPR001310">
    <property type="entry name" value="Histidine_triad_HIT"/>
</dbReference>
<dbReference type="GO" id="GO:0009117">
    <property type="term" value="P:nucleotide metabolic process"/>
    <property type="evidence" value="ECO:0007669"/>
    <property type="project" value="TreeGrafter"/>
</dbReference>